<feature type="compositionally biased region" description="Basic and acidic residues" evidence="1">
    <location>
        <begin position="51"/>
        <end position="64"/>
    </location>
</feature>
<keyword evidence="3" id="KW-1185">Reference proteome</keyword>
<accession>A0AAV4NSH9</accession>
<reference evidence="2 3" key="1">
    <citation type="submission" date="2021-06" db="EMBL/GenBank/DDBJ databases">
        <title>Caerostris extrusa draft genome.</title>
        <authorList>
            <person name="Kono N."/>
            <person name="Arakawa K."/>
        </authorList>
    </citation>
    <scope>NUCLEOTIDE SEQUENCE [LARGE SCALE GENOMIC DNA]</scope>
</reference>
<sequence length="207" mass="23508">NDNLSKKKEYILEWVSRFGICPIAECKIHNANLKSNQLKITTKHATSEISSRNDKASSSKDFKKPNRKHTAKANFISGNAENVKTITENKYATLSTAVTDESESTVIVVVTAKATEKRNPFRIPVNNKFKHRRKTTSYAQAKETDDYSPTKPPPIMLALTANYTHVSIFKKYIKNSHLLTEKKLTKGYIKIFPDSVDSYREKNNIPN</sequence>
<dbReference type="EMBL" id="BPLR01003724">
    <property type="protein sequence ID" value="GIX87955.1"/>
    <property type="molecule type" value="Genomic_DNA"/>
</dbReference>
<gene>
    <name evidence="2" type="ORF">CEXT_210871</name>
</gene>
<organism evidence="2 3">
    <name type="scientific">Caerostris extrusa</name>
    <name type="common">Bark spider</name>
    <name type="synonym">Caerostris bankana</name>
    <dbReference type="NCBI Taxonomy" id="172846"/>
    <lineage>
        <taxon>Eukaryota</taxon>
        <taxon>Metazoa</taxon>
        <taxon>Ecdysozoa</taxon>
        <taxon>Arthropoda</taxon>
        <taxon>Chelicerata</taxon>
        <taxon>Arachnida</taxon>
        <taxon>Araneae</taxon>
        <taxon>Araneomorphae</taxon>
        <taxon>Entelegynae</taxon>
        <taxon>Araneoidea</taxon>
        <taxon>Araneidae</taxon>
        <taxon>Caerostris</taxon>
    </lineage>
</organism>
<name>A0AAV4NSH9_CAEEX</name>
<evidence type="ECO:0000256" key="1">
    <source>
        <dbReference type="SAM" id="MobiDB-lite"/>
    </source>
</evidence>
<protein>
    <submittedName>
        <fullName evidence="2">Uncharacterized protein</fullName>
    </submittedName>
</protein>
<feature type="region of interest" description="Disordered" evidence="1">
    <location>
        <begin position="44"/>
        <end position="73"/>
    </location>
</feature>
<dbReference type="Proteomes" id="UP001054945">
    <property type="component" value="Unassembled WGS sequence"/>
</dbReference>
<evidence type="ECO:0000313" key="3">
    <source>
        <dbReference type="Proteomes" id="UP001054945"/>
    </source>
</evidence>
<proteinExistence type="predicted"/>
<feature type="non-terminal residue" evidence="2">
    <location>
        <position position="1"/>
    </location>
</feature>
<dbReference type="AlphaFoldDB" id="A0AAV4NSH9"/>
<comment type="caution">
    <text evidence="2">The sequence shown here is derived from an EMBL/GenBank/DDBJ whole genome shotgun (WGS) entry which is preliminary data.</text>
</comment>
<evidence type="ECO:0000313" key="2">
    <source>
        <dbReference type="EMBL" id="GIX87955.1"/>
    </source>
</evidence>